<dbReference type="Gene3D" id="1.10.1220.10">
    <property type="entry name" value="Met repressor-like"/>
    <property type="match status" value="1"/>
</dbReference>
<protein>
    <submittedName>
        <fullName evidence="3">DNA damage-inducible protein J</fullName>
    </submittedName>
</protein>
<gene>
    <name evidence="3" type="ORF">AA20_03490</name>
</gene>
<accession>A0A0G9K413</accession>
<organism evidence="3 4">
    <name type="scientific">Aliarcobacter butzleri L348</name>
    <dbReference type="NCBI Taxonomy" id="1447256"/>
    <lineage>
        <taxon>Bacteria</taxon>
        <taxon>Pseudomonadati</taxon>
        <taxon>Campylobacterota</taxon>
        <taxon>Epsilonproteobacteria</taxon>
        <taxon>Campylobacterales</taxon>
        <taxon>Arcobacteraceae</taxon>
        <taxon>Aliarcobacter</taxon>
    </lineage>
</organism>
<dbReference type="InterPro" id="IPR026262">
    <property type="entry name" value="DinJ"/>
</dbReference>
<dbReference type="GO" id="GO:0000987">
    <property type="term" value="F:cis-regulatory region sequence-specific DNA binding"/>
    <property type="evidence" value="ECO:0007669"/>
    <property type="project" value="InterPro"/>
</dbReference>
<dbReference type="RefSeq" id="WP_046996379.1">
    <property type="nucleotide sequence ID" value="NZ_JAIQ01000070.1"/>
</dbReference>
<dbReference type="Pfam" id="PF04221">
    <property type="entry name" value="RelB"/>
    <property type="match status" value="1"/>
</dbReference>
<sequence>MTASSNKIRTNVYLDATTKEKAQEIFKQYGLGLSEAFNIFLTQSVLQRGIPFEIKIPNDETLKAIKDARANKNMEKVSLEDLKKDLGA</sequence>
<comment type="caution">
    <text evidence="3">The sequence shown here is derived from an EMBL/GenBank/DDBJ whole genome shotgun (WGS) entry which is preliminary data.</text>
</comment>
<dbReference type="InterPro" id="IPR007337">
    <property type="entry name" value="RelB/DinJ"/>
</dbReference>
<dbReference type="GO" id="GO:0015643">
    <property type="term" value="F:toxic substance binding"/>
    <property type="evidence" value="ECO:0007669"/>
    <property type="project" value="InterPro"/>
</dbReference>
<dbReference type="PIRSF" id="PIRSF003108">
    <property type="entry name" value="DinJ"/>
    <property type="match status" value="1"/>
</dbReference>
<dbReference type="PATRIC" id="fig|1447256.3.peg.673"/>
<dbReference type="PANTHER" id="PTHR38781:SF1">
    <property type="entry name" value="ANTITOXIN DINJ-RELATED"/>
    <property type="match status" value="1"/>
</dbReference>
<dbReference type="NCBIfam" id="TIGR02384">
    <property type="entry name" value="RelB_DinJ"/>
    <property type="match status" value="1"/>
</dbReference>
<comment type="similarity">
    <text evidence="1">Belongs to the RelB/DinJ antitoxin family.</text>
</comment>
<reference evidence="3 4" key="1">
    <citation type="submission" date="2014-01" db="EMBL/GenBank/DDBJ databases">
        <title>Development of a Comparative Genomic Fingerprinting Assay for High Resolution Genotyping of Arcobacter butzleri.</title>
        <authorList>
            <person name="Webb A.L."/>
            <person name="Inglis G.D."/>
            <person name="Kruczkiewicz P."/>
            <person name="Selinger L.B."/>
            <person name="Taboada E.N."/>
        </authorList>
    </citation>
    <scope>NUCLEOTIDE SEQUENCE [LARGE SCALE GENOMIC DNA]</scope>
    <source>
        <strain evidence="3 4">L348</strain>
    </source>
</reference>
<dbReference type="Proteomes" id="UP000035514">
    <property type="component" value="Unassembled WGS sequence"/>
</dbReference>
<dbReference type="AlphaFoldDB" id="A0A0G9K413"/>
<dbReference type="PANTHER" id="PTHR38781">
    <property type="entry name" value="ANTITOXIN DINJ-RELATED"/>
    <property type="match status" value="1"/>
</dbReference>
<evidence type="ECO:0000256" key="2">
    <source>
        <dbReference type="ARBA" id="ARBA00022649"/>
    </source>
</evidence>
<dbReference type="GO" id="GO:0044010">
    <property type="term" value="P:single-species biofilm formation"/>
    <property type="evidence" value="ECO:0007669"/>
    <property type="project" value="InterPro"/>
</dbReference>
<dbReference type="InterPro" id="IPR013321">
    <property type="entry name" value="Arc_rbn_hlx_hlx"/>
</dbReference>
<dbReference type="EMBL" id="JAIQ01000070">
    <property type="protein sequence ID" value="KLE01232.1"/>
    <property type="molecule type" value="Genomic_DNA"/>
</dbReference>
<proteinExistence type="inferred from homology"/>
<keyword evidence="2" id="KW-1277">Toxin-antitoxin system</keyword>
<evidence type="ECO:0000313" key="3">
    <source>
        <dbReference type="EMBL" id="KLE01232.1"/>
    </source>
</evidence>
<dbReference type="GO" id="GO:0006355">
    <property type="term" value="P:regulation of DNA-templated transcription"/>
    <property type="evidence" value="ECO:0007669"/>
    <property type="project" value="InterPro"/>
</dbReference>
<name>A0A0G9K413_9BACT</name>
<dbReference type="GO" id="GO:0006351">
    <property type="term" value="P:DNA-templated transcription"/>
    <property type="evidence" value="ECO:0007669"/>
    <property type="project" value="TreeGrafter"/>
</dbReference>
<evidence type="ECO:0000256" key="1">
    <source>
        <dbReference type="ARBA" id="ARBA00010562"/>
    </source>
</evidence>
<evidence type="ECO:0000313" key="4">
    <source>
        <dbReference type="Proteomes" id="UP000035514"/>
    </source>
</evidence>